<evidence type="ECO:0000313" key="2">
    <source>
        <dbReference type="EMBL" id="ANJ28197.1"/>
    </source>
</evidence>
<accession>A0A191WJ06</accession>
<keyword evidence="1" id="KW-0732">Signal</keyword>
<reference evidence="3" key="2">
    <citation type="submission" date="2016-01" db="EMBL/GenBank/DDBJ databases">
        <title>Complete genome sequence of Agromyces aureus AR33T and comparison with related organisms.</title>
        <authorList>
            <person name="Corretto E."/>
            <person name="Antonielli L."/>
            <person name="Sessitsch A."/>
            <person name="Brader G."/>
        </authorList>
    </citation>
    <scope>NUCLEOTIDE SEQUENCE [LARGE SCALE GENOMIC DNA]</scope>
    <source>
        <strain evidence="3">AR33</strain>
    </source>
</reference>
<evidence type="ECO:0000256" key="1">
    <source>
        <dbReference type="SAM" id="SignalP"/>
    </source>
</evidence>
<organism evidence="2 3">
    <name type="scientific">Agromyces aureus</name>
    <dbReference type="NCBI Taxonomy" id="453304"/>
    <lineage>
        <taxon>Bacteria</taxon>
        <taxon>Bacillati</taxon>
        <taxon>Actinomycetota</taxon>
        <taxon>Actinomycetes</taxon>
        <taxon>Micrococcales</taxon>
        <taxon>Microbacteriaceae</taxon>
        <taxon>Agromyces</taxon>
    </lineage>
</organism>
<dbReference type="KEGG" id="agy:ATC03_17295"/>
<dbReference type="RefSeq" id="WP_067879841.1">
    <property type="nucleotide sequence ID" value="NZ_CP013979.1"/>
</dbReference>
<keyword evidence="3" id="KW-1185">Reference proteome</keyword>
<dbReference type="AlphaFoldDB" id="A0A191WJ06"/>
<evidence type="ECO:0008006" key="4">
    <source>
        <dbReference type="Google" id="ProtNLM"/>
    </source>
</evidence>
<proteinExistence type="predicted"/>
<protein>
    <recommendedName>
        <fullName evidence="4">WxL domain-containing protein</fullName>
    </recommendedName>
</protein>
<feature type="chain" id="PRO_5008249490" description="WxL domain-containing protein" evidence="1">
    <location>
        <begin position="30"/>
        <end position="211"/>
    </location>
</feature>
<reference evidence="2 3" key="1">
    <citation type="journal article" date="2016" name="Int. J. Syst. Evol. Microbiol.">
        <title>Agromyces aureus sp. nov., isolated from the rhizosphere of Salix caprea L. grown in a heavy-metal-contaminated soil.</title>
        <authorList>
            <person name="Corretto E."/>
            <person name="Antonielli L."/>
            <person name="Sessitsch A."/>
            <person name="Compant S."/>
            <person name="Gorfer M."/>
            <person name="Kuffner M."/>
            <person name="Brader G."/>
        </authorList>
    </citation>
    <scope>NUCLEOTIDE SEQUENCE [LARGE SCALE GENOMIC DNA]</scope>
    <source>
        <strain evidence="2 3">AR33</strain>
    </source>
</reference>
<dbReference type="Proteomes" id="UP000078437">
    <property type="component" value="Chromosome"/>
</dbReference>
<sequence length="211" mass="21648">MTNTRTAARIGAVCLGTVMLVGIAGVAAAEEQHDDGAVDVQVQIVELTEPGVLAMTVANAATTLTENGSTATERQFTGQLPTVTVTDTRTADEIPAGAGWYVIGTSSDFIGDAGQPAIGAGHLGWAPHLIDGGDAGLVAEGEVVDTVMDEDDPGAEDPFGLVDQELLALVIDSAAIAPEGQWTANADLFLRTPVTVEPGNYVSTLTLSLFE</sequence>
<dbReference type="OrthoDB" id="3696279at2"/>
<evidence type="ECO:0000313" key="3">
    <source>
        <dbReference type="Proteomes" id="UP000078437"/>
    </source>
</evidence>
<dbReference type="EMBL" id="CP013979">
    <property type="protein sequence ID" value="ANJ28197.1"/>
    <property type="molecule type" value="Genomic_DNA"/>
</dbReference>
<gene>
    <name evidence="2" type="ORF">ATC03_17295</name>
</gene>
<name>A0A191WJ06_9MICO</name>
<dbReference type="STRING" id="453304.ATC03_17295"/>
<feature type="signal peptide" evidence="1">
    <location>
        <begin position="1"/>
        <end position="29"/>
    </location>
</feature>